<reference evidence="1" key="1">
    <citation type="submission" date="2023-04" db="EMBL/GenBank/DDBJ databases">
        <title>A chromosome-level genome assembly of the parasitoid wasp Eretmocerus hayati.</title>
        <authorList>
            <person name="Zhong Y."/>
            <person name="Liu S."/>
            <person name="Liu Y."/>
        </authorList>
    </citation>
    <scope>NUCLEOTIDE SEQUENCE</scope>
    <source>
        <strain evidence="1">ZJU_SS_LIU_2023</strain>
    </source>
</reference>
<accession>A0ACC2N1Y3</accession>
<keyword evidence="2" id="KW-1185">Reference proteome</keyword>
<protein>
    <submittedName>
        <fullName evidence="1">Uncharacterized protein</fullName>
    </submittedName>
</protein>
<proteinExistence type="predicted"/>
<evidence type="ECO:0000313" key="2">
    <source>
        <dbReference type="Proteomes" id="UP001239111"/>
    </source>
</evidence>
<evidence type="ECO:0000313" key="1">
    <source>
        <dbReference type="EMBL" id="KAJ8665032.1"/>
    </source>
</evidence>
<dbReference type="Proteomes" id="UP001239111">
    <property type="component" value="Chromosome 4"/>
</dbReference>
<comment type="caution">
    <text evidence="1">The sequence shown here is derived from an EMBL/GenBank/DDBJ whole genome shotgun (WGS) entry which is preliminary data.</text>
</comment>
<name>A0ACC2N1Y3_9HYME</name>
<sequence>MPRLIGKRLCIDGFMYSKEKTGANGQNVWKCVRSRETGDRKCDAKAITSDPSSDDELIVLLGPTVSSHNHCPSVAEIEDAEELMRLRKKREKAKSTIVERIKKKKGKKWGMALMNNPDLYRKFLLEFLKNPVFDRKHLIGALKDIYSSETGRWASYATILENREKVEKDIEALRNDPRASVSNKESNERPHEESSDSPVEKQNKDQLLQTLTNFTDKISKLTEEISQLKERRSHRKKIKVKIIPPVPPAVPITEALPDPPPKPLNTDTDIPIIDLSDDELEVKKEIDIVDLTEDDTEIKQEYNPPSEPTWQQDLRRVSPDHHYENGRYYQNNHYAPPTVIQGVPCPPTIDQRLLHVPEDSEYNRPQYVSNIQVPLHNFIPPSERRQLSGIEPMYAEIRFYHRPVAIQEISHTSS</sequence>
<gene>
    <name evidence="1" type="ORF">QAD02_006694</name>
</gene>
<organism evidence="1 2">
    <name type="scientific">Eretmocerus hayati</name>
    <dbReference type="NCBI Taxonomy" id="131215"/>
    <lineage>
        <taxon>Eukaryota</taxon>
        <taxon>Metazoa</taxon>
        <taxon>Ecdysozoa</taxon>
        <taxon>Arthropoda</taxon>
        <taxon>Hexapoda</taxon>
        <taxon>Insecta</taxon>
        <taxon>Pterygota</taxon>
        <taxon>Neoptera</taxon>
        <taxon>Endopterygota</taxon>
        <taxon>Hymenoptera</taxon>
        <taxon>Apocrita</taxon>
        <taxon>Proctotrupomorpha</taxon>
        <taxon>Chalcidoidea</taxon>
        <taxon>Aphelinidae</taxon>
        <taxon>Aphelininae</taxon>
        <taxon>Eretmocerus</taxon>
    </lineage>
</organism>
<dbReference type="EMBL" id="CM056744">
    <property type="protein sequence ID" value="KAJ8665032.1"/>
    <property type="molecule type" value="Genomic_DNA"/>
</dbReference>